<sequence>MTRKRPAPLPTPIARGRCGYADLLRAYAVGGEDELAVAAELAGYRRSGQRRKDPPLKAGAKTKPTGDVPPEPPIADLAPLADVPFWRPTVYKRHGGDSEAPSGTEPSAPALELADVLPPPSASADLAPWNAVVSAMRQSAVEWTRGRAPDIPAVLRHVEKGRLLDRLPRRRHRRWGSAIQFIIDRSERLVPFYGDQERVAGNLSRLFPAHAVERATMEDGLEEPVLSDRHGYPKRYRPPPVGTLVVVLGDLGCLAAGGSRLIHQWHAFGERLALEGCCPVALTPCPRARWQPEMARAWRMVEWDRRADAPTDPDGLALRVERLLALASPAVRLEPALLRDLRLLLGGQADAGTESDLWQHRALVGRSCVAGTLDPAAGIAGRAALHRTESALIPEVAALLRRHHAARPDIWMEELLRLDPASLPSDLRDGDMAWARERLTAFARSLTDNPVDLPYARRFYRRGVEDIQGQTDDAVTTSLSRLYAAAFVASKDAPPPPPGFDPAFVGGRGPERTVALRQIGCQLMVASDSGETGSPLLSLRTANGLIAIEGEDRDAFWKSGIPPAWAENWGWDSFGAWVTFRVATVVQKMRWIAPGRFRMGSPEDEAKRDADEGPQHEVTLTYGFWLFDTACSQALWRAVMDKNPSSFQDDKRRPVEQVSWTDVRGFLKRINRRLPGLSLGLPTEAQWEYACRAGTTTPFSFGGTITPDQVNYDGNHPYRDGPKGLYRNQTVPVGSLPPNPWGLYEMHGNVWEWCADGRRDYTGEAVTDPRGPETADAERVLRGGSWFGGAWYVRAAFRNRYAPDARFARFGFRCASGQASRDGGAEPAAPASPRLAVRRGVPGMTGATVLRMESGGRCPLPNTPAVRIVTDREEVRLERLTRPAWADALGRDRFGLWADLAVPPLRGGDPVVQRLRWIAPGRFRMGSPEDEAERYADEGPQHAVTLTRGFWLFDTACSQALWRAVMDENPSRFQNDERCPVERVSWTDIQGFLERINQHLPGLSLGLPTEAQWEYACRAGTTTPFSFGGTVTPDQVNYDGNSPYRDGPSRSLIVDLF</sequence>
<feature type="domain" description="Sulfatase-modifying factor enzyme-like" evidence="2">
    <location>
        <begin position="917"/>
        <end position="1040"/>
    </location>
</feature>
<protein>
    <submittedName>
        <fullName evidence="3">SUMF1/EgtB/PvdO family nonheme iron enzyme</fullName>
    </submittedName>
</protein>
<dbReference type="EMBL" id="JAEPIV010000024">
    <property type="protein sequence ID" value="MBK4722417.1"/>
    <property type="molecule type" value="Genomic_DNA"/>
</dbReference>
<evidence type="ECO:0000313" key="3">
    <source>
        <dbReference type="EMBL" id="MBK4722417.1"/>
    </source>
</evidence>
<gene>
    <name evidence="3" type="ORF">JJL56_26540</name>
</gene>
<accession>A0ABS1I6T9</accession>
<feature type="domain" description="Sulfatase-modifying factor enzyme-like" evidence="2">
    <location>
        <begin position="587"/>
        <end position="815"/>
    </location>
</feature>
<reference evidence="3 4" key="1">
    <citation type="submission" date="2021-01" db="EMBL/GenBank/DDBJ databases">
        <title>Azospirillum sp. YIM DDC1 draft genome.</title>
        <authorList>
            <person name="Wang Y.-X."/>
        </authorList>
    </citation>
    <scope>NUCLEOTIDE SEQUENCE [LARGE SCALE GENOMIC DNA]</scope>
    <source>
        <strain evidence="3 4">YIM DDC1</strain>
    </source>
</reference>
<dbReference type="PANTHER" id="PTHR23150:SF19">
    <property type="entry name" value="FORMYLGLYCINE-GENERATING ENZYME"/>
    <property type="match status" value="1"/>
</dbReference>
<feature type="region of interest" description="Disordered" evidence="1">
    <location>
        <begin position="45"/>
        <end position="72"/>
    </location>
</feature>
<dbReference type="SUPFAM" id="SSF56436">
    <property type="entry name" value="C-type lectin-like"/>
    <property type="match status" value="2"/>
</dbReference>
<dbReference type="InterPro" id="IPR051043">
    <property type="entry name" value="Sulfatase_Mod_Factor_Kinase"/>
</dbReference>
<dbReference type="Pfam" id="PF03781">
    <property type="entry name" value="FGE-sulfatase"/>
    <property type="match status" value="2"/>
</dbReference>
<dbReference type="PANTHER" id="PTHR23150">
    <property type="entry name" value="SULFATASE MODIFYING FACTOR 1, 2"/>
    <property type="match status" value="1"/>
</dbReference>
<evidence type="ECO:0000256" key="1">
    <source>
        <dbReference type="SAM" id="MobiDB-lite"/>
    </source>
</evidence>
<organism evidence="3 4">
    <name type="scientific">Azospirillum aestuarii</name>
    <dbReference type="NCBI Taxonomy" id="2802052"/>
    <lineage>
        <taxon>Bacteria</taxon>
        <taxon>Pseudomonadati</taxon>
        <taxon>Pseudomonadota</taxon>
        <taxon>Alphaproteobacteria</taxon>
        <taxon>Rhodospirillales</taxon>
        <taxon>Azospirillaceae</taxon>
        <taxon>Azospirillum</taxon>
    </lineage>
</organism>
<dbReference type="Proteomes" id="UP000654452">
    <property type="component" value="Unassembled WGS sequence"/>
</dbReference>
<evidence type="ECO:0000259" key="2">
    <source>
        <dbReference type="Pfam" id="PF03781"/>
    </source>
</evidence>
<comment type="caution">
    <text evidence="3">The sequence shown here is derived from an EMBL/GenBank/DDBJ whole genome shotgun (WGS) entry which is preliminary data.</text>
</comment>
<proteinExistence type="predicted"/>
<name>A0ABS1I6T9_9PROT</name>
<keyword evidence="4" id="KW-1185">Reference proteome</keyword>
<dbReference type="Gene3D" id="3.90.1580.10">
    <property type="entry name" value="paralog of FGE (formylglycine-generating enzyme)"/>
    <property type="match status" value="2"/>
</dbReference>
<dbReference type="InterPro" id="IPR005532">
    <property type="entry name" value="SUMF_dom"/>
</dbReference>
<dbReference type="InterPro" id="IPR016187">
    <property type="entry name" value="CTDL_fold"/>
</dbReference>
<dbReference type="RefSeq" id="WP_200486920.1">
    <property type="nucleotide sequence ID" value="NZ_JAEPIV010000024.1"/>
</dbReference>
<evidence type="ECO:0000313" key="4">
    <source>
        <dbReference type="Proteomes" id="UP000654452"/>
    </source>
</evidence>
<dbReference type="InterPro" id="IPR042095">
    <property type="entry name" value="SUMF_sf"/>
</dbReference>